<dbReference type="PROSITE" id="PS51394">
    <property type="entry name" value="PFU"/>
    <property type="match status" value="1"/>
</dbReference>
<dbReference type="OrthoDB" id="10265988at2759"/>
<sequence>MVRVGTIVEAHQWSNATRSWQKVGEVVDAVGANRKQTYQGQEYDHVFDIDIGEGRVLKLPFNVTRGWWGRHCR</sequence>
<feature type="domain" description="PFU" evidence="1">
    <location>
        <begin position="12"/>
        <end position="73"/>
    </location>
</feature>
<dbReference type="InterPro" id="IPR015155">
    <property type="entry name" value="PFU"/>
</dbReference>
<evidence type="ECO:0000313" key="3">
    <source>
        <dbReference type="Proteomes" id="UP000268093"/>
    </source>
</evidence>
<reference evidence="2 3" key="1">
    <citation type="journal article" date="2018" name="New Phytol.">
        <title>Phylogenomics of Endogonaceae and evolution of mycorrhizas within Mucoromycota.</title>
        <authorList>
            <person name="Chang Y."/>
            <person name="Desiro A."/>
            <person name="Na H."/>
            <person name="Sandor L."/>
            <person name="Lipzen A."/>
            <person name="Clum A."/>
            <person name="Barry K."/>
            <person name="Grigoriev I.V."/>
            <person name="Martin F.M."/>
            <person name="Stajich J.E."/>
            <person name="Smith M.E."/>
            <person name="Bonito G."/>
            <person name="Spatafora J.W."/>
        </authorList>
    </citation>
    <scope>NUCLEOTIDE SEQUENCE [LARGE SCALE GENOMIC DNA]</scope>
    <source>
        <strain evidence="2 3">GMNB39</strain>
    </source>
</reference>
<organism evidence="2 3">
    <name type="scientific">Jimgerdemannia flammicorona</name>
    <dbReference type="NCBI Taxonomy" id="994334"/>
    <lineage>
        <taxon>Eukaryota</taxon>
        <taxon>Fungi</taxon>
        <taxon>Fungi incertae sedis</taxon>
        <taxon>Mucoromycota</taxon>
        <taxon>Mucoromycotina</taxon>
        <taxon>Endogonomycetes</taxon>
        <taxon>Endogonales</taxon>
        <taxon>Endogonaceae</taxon>
        <taxon>Jimgerdemannia</taxon>
    </lineage>
</organism>
<dbReference type="Gene3D" id="3.10.20.870">
    <property type="entry name" value="PFU (PLAA family ubiquitin binding), C-terminal domain"/>
    <property type="match status" value="1"/>
</dbReference>
<gene>
    <name evidence="2" type="ORF">BC936DRAFT_143877</name>
</gene>
<dbReference type="Proteomes" id="UP000268093">
    <property type="component" value="Unassembled WGS sequence"/>
</dbReference>
<accession>A0A432ZYI0</accession>
<dbReference type="Pfam" id="PF09070">
    <property type="entry name" value="PFU"/>
    <property type="match status" value="1"/>
</dbReference>
<dbReference type="InterPro" id="IPR038122">
    <property type="entry name" value="PFU_sf"/>
</dbReference>
<keyword evidence="3" id="KW-1185">Reference proteome</keyword>
<name>A0A432ZYI0_9FUNG</name>
<comment type="caution">
    <text evidence="2">The sequence shown here is derived from an EMBL/GenBank/DDBJ whole genome shotgun (WGS) entry which is preliminary data.</text>
</comment>
<proteinExistence type="predicted"/>
<evidence type="ECO:0000313" key="2">
    <source>
        <dbReference type="EMBL" id="RUO95508.1"/>
    </source>
</evidence>
<protein>
    <submittedName>
        <fullName evidence="2">PLAA family ubiquitin binding protein</fullName>
    </submittedName>
</protein>
<dbReference type="AlphaFoldDB" id="A0A432ZYI0"/>
<evidence type="ECO:0000259" key="1">
    <source>
        <dbReference type="PROSITE" id="PS51394"/>
    </source>
</evidence>
<dbReference type="EMBL" id="RBNI01029062">
    <property type="protein sequence ID" value="RUO95508.1"/>
    <property type="molecule type" value="Genomic_DNA"/>
</dbReference>